<dbReference type="Pfam" id="PF16916">
    <property type="entry name" value="ZT_dimer"/>
    <property type="match status" value="1"/>
</dbReference>
<dbReference type="InterPro" id="IPR036837">
    <property type="entry name" value="Cation_efflux_CTD_sf"/>
</dbReference>
<keyword evidence="3" id="KW-0813">Transport</keyword>
<dbReference type="GO" id="GO:0015093">
    <property type="term" value="F:ferrous iron transmembrane transporter activity"/>
    <property type="evidence" value="ECO:0007669"/>
    <property type="project" value="TreeGrafter"/>
</dbReference>
<dbReference type="InterPro" id="IPR050291">
    <property type="entry name" value="CDF_Transporter"/>
</dbReference>
<evidence type="ECO:0000313" key="10">
    <source>
        <dbReference type="EMBL" id="KFC23797.1"/>
    </source>
</evidence>
<feature type="transmembrane region" description="Helical" evidence="7">
    <location>
        <begin position="182"/>
        <end position="200"/>
    </location>
</feature>
<keyword evidence="6 7" id="KW-0472">Membrane</keyword>
<dbReference type="PANTHER" id="PTHR43840:SF15">
    <property type="entry name" value="MITOCHONDRIAL METAL TRANSPORTER 1-RELATED"/>
    <property type="match status" value="1"/>
</dbReference>
<organism evidence="10 11">
    <name type="scientific">Epilithonimonas lactis</name>
    <dbReference type="NCBI Taxonomy" id="421072"/>
    <lineage>
        <taxon>Bacteria</taxon>
        <taxon>Pseudomonadati</taxon>
        <taxon>Bacteroidota</taxon>
        <taxon>Flavobacteriia</taxon>
        <taxon>Flavobacteriales</taxon>
        <taxon>Weeksellaceae</taxon>
        <taxon>Chryseobacterium group</taxon>
        <taxon>Epilithonimonas</taxon>
    </lineage>
</organism>
<dbReference type="GO" id="GO:0015086">
    <property type="term" value="F:cadmium ion transmembrane transporter activity"/>
    <property type="evidence" value="ECO:0007669"/>
    <property type="project" value="TreeGrafter"/>
</dbReference>
<keyword evidence="5 7" id="KW-1133">Transmembrane helix</keyword>
<evidence type="ECO:0000259" key="9">
    <source>
        <dbReference type="Pfam" id="PF16916"/>
    </source>
</evidence>
<protein>
    <submittedName>
        <fullName evidence="10">Cation diffusion facilitator family transporter</fullName>
    </submittedName>
</protein>
<keyword evidence="4 7" id="KW-0812">Transmembrane</keyword>
<evidence type="ECO:0000256" key="2">
    <source>
        <dbReference type="ARBA" id="ARBA00008114"/>
    </source>
</evidence>
<dbReference type="InterPro" id="IPR058533">
    <property type="entry name" value="Cation_efflux_TM"/>
</dbReference>
<dbReference type="InterPro" id="IPR027469">
    <property type="entry name" value="Cation_efflux_TMD_sf"/>
</dbReference>
<dbReference type="OrthoDB" id="9806522at2"/>
<dbReference type="EMBL" id="JPLY01000001">
    <property type="protein sequence ID" value="KFC23797.1"/>
    <property type="molecule type" value="Genomic_DNA"/>
</dbReference>
<feature type="transmembrane region" description="Helical" evidence="7">
    <location>
        <begin position="12"/>
        <end position="32"/>
    </location>
</feature>
<feature type="domain" description="Cation efflux protein transmembrane" evidence="8">
    <location>
        <begin position="19"/>
        <end position="208"/>
    </location>
</feature>
<evidence type="ECO:0000256" key="1">
    <source>
        <dbReference type="ARBA" id="ARBA00004141"/>
    </source>
</evidence>
<dbReference type="GO" id="GO:0015341">
    <property type="term" value="F:zinc efflux antiporter activity"/>
    <property type="evidence" value="ECO:0007669"/>
    <property type="project" value="TreeGrafter"/>
</dbReference>
<evidence type="ECO:0000313" key="11">
    <source>
        <dbReference type="Proteomes" id="UP000028623"/>
    </source>
</evidence>
<dbReference type="eggNOG" id="COG0053">
    <property type="taxonomic scope" value="Bacteria"/>
</dbReference>
<comment type="caution">
    <text evidence="10">The sequence shown here is derived from an EMBL/GenBank/DDBJ whole genome shotgun (WGS) entry which is preliminary data.</text>
</comment>
<dbReference type="STRING" id="421072.SAMN04488097_1834"/>
<comment type="similarity">
    <text evidence="2">Belongs to the cation diffusion facilitator (CDF) transporter (TC 2.A.4) family.</text>
</comment>
<evidence type="ECO:0000256" key="6">
    <source>
        <dbReference type="ARBA" id="ARBA00023136"/>
    </source>
</evidence>
<evidence type="ECO:0000259" key="8">
    <source>
        <dbReference type="Pfam" id="PF01545"/>
    </source>
</evidence>
<dbReference type="RefSeq" id="WP_051879841.1">
    <property type="nucleotide sequence ID" value="NZ_FOFI01000002.1"/>
</dbReference>
<dbReference type="NCBIfam" id="TIGR01297">
    <property type="entry name" value="CDF"/>
    <property type="match status" value="1"/>
</dbReference>
<feature type="transmembrane region" description="Helical" evidence="7">
    <location>
        <begin position="44"/>
        <end position="65"/>
    </location>
</feature>
<keyword evidence="11" id="KW-1185">Reference proteome</keyword>
<dbReference type="SUPFAM" id="SSF160240">
    <property type="entry name" value="Cation efflux protein cytoplasmic domain-like"/>
    <property type="match status" value="1"/>
</dbReference>
<reference evidence="10 11" key="1">
    <citation type="submission" date="2014-07" db="EMBL/GenBank/DDBJ databases">
        <title>Epilithonimonas lactis LMG 22401 Genome.</title>
        <authorList>
            <person name="Pipes S.E."/>
            <person name="Stropko S.J."/>
        </authorList>
    </citation>
    <scope>NUCLEOTIDE SEQUENCE [LARGE SCALE GENOMIC DNA]</scope>
    <source>
        <strain evidence="10 11">LMG 24401</strain>
    </source>
</reference>
<evidence type="ECO:0000256" key="7">
    <source>
        <dbReference type="SAM" id="Phobius"/>
    </source>
</evidence>
<dbReference type="InterPro" id="IPR002524">
    <property type="entry name" value="Cation_efflux"/>
</dbReference>
<dbReference type="Proteomes" id="UP000028623">
    <property type="component" value="Unassembled WGS sequence"/>
</dbReference>
<feature type="transmembrane region" description="Helical" evidence="7">
    <location>
        <begin position="119"/>
        <end position="137"/>
    </location>
</feature>
<feature type="transmembrane region" description="Helical" evidence="7">
    <location>
        <begin position="77"/>
        <end position="99"/>
    </location>
</feature>
<proteinExistence type="inferred from homology"/>
<name>A0A085BMV2_9FLAO</name>
<dbReference type="GO" id="GO:0005886">
    <property type="term" value="C:plasma membrane"/>
    <property type="evidence" value="ECO:0007669"/>
    <property type="project" value="TreeGrafter"/>
</dbReference>
<dbReference type="GO" id="GO:0006882">
    <property type="term" value="P:intracellular zinc ion homeostasis"/>
    <property type="evidence" value="ECO:0007669"/>
    <property type="project" value="TreeGrafter"/>
</dbReference>
<dbReference type="AlphaFoldDB" id="A0A085BMV2"/>
<feature type="domain" description="Cation efflux protein cytoplasmic" evidence="9">
    <location>
        <begin position="229"/>
        <end position="290"/>
    </location>
</feature>
<dbReference type="Pfam" id="PF01545">
    <property type="entry name" value="Cation_efflux"/>
    <property type="match status" value="1"/>
</dbReference>
<feature type="transmembrane region" description="Helical" evidence="7">
    <location>
        <begin position="158"/>
        <end position="176"/>
    </location>
</feature>
<dbReference type="InterPro" id="IPR027470">
    <property type="entry name" value="Cation_efflux_CTD"/>
</dbReference>
<evidence type="ECO:0000256" key="4">
    <source>
        <dbReference type="ARBA" id="ARBA00022692"/>
    </source>
</evidence>
<accession>A0A085BMV2</accession>
<dbReference type="Gene3D" id="1.20.1510.10">
    <property type="entry name" value="Cation efflux protein transmembrane domain"/>
    <property type="match status" value="1"/>
</dbReference>
<evidence type="ECO:0000256" key="5">
    <source>
        <dbReference type="ARBA" id="ARBA00022989"/>
    </source>
</evidence>
<evidence type="ECO:0000256" key="3">
    <source>
        <dbReference type="ARBA" id="ARBA00022448"/>
    </source>
</evidence>
<comment type="subcellular location">
    <subcellularLocation>
        <location evidence="1">Membrane</location>
        <topology evidence="1">Multi-pass membrane protein</topology>
    </subcellularLocation>
</comment>
<dbReference type="Gene3D" id="3.30.70.1350">
    <property type="entry name" value="Cation efflux protein, cytoplasmic domain"/>
    <property type="match status" value="1"/>
</dbReference>
<gene>
    <name evidence="10" type="ORF">IO89_04305</name>
</gene>
<dbReference type="PANTHER" id="PTHR43840">
    <property type="entry name" value="MITOCHONDRIAL METAL TRANSPORTER 1-RELATED"/>
    <property type="match status" value="1"/>
</dbReference>
<sequence length="333" mass="37352">MENSKEQNSSIAFQKWIAAVGIILFIGKITAWKLTNSDSVFSDAMESIVNIISAFMGLYALYLGGKPRDENHPYGHGKVEFVTSAIEGSLISIAGVMIIYEGSNSLITGKVLNKIDWGIWIIAATAIANYVLGYISIQKGKAENSIVLISSGKHLQSDTFSTLGVVVSLILVYFTKWVWIDSVVALALGFYIITIGYKIIRQSLSGIMDEADPAMLGRLADFLNENRKPEWIDVHNMKIQQFGSRLHIDAHITLPWYFELRSAHNQMEEMIKEIAENTDRTVEFNFHMDDCKPTSCAICQIANCPVRQHEFLKKVEWTGENISQPDKHTVENL</sequence>
<dbReference type="SUPFAM" id="SSF161111">
    <property type="entry name" value="Cation efflux protein transmembrane domain-like"/>
    <property type="match status" value="1"/>
</dbReference>